<keyword evidence="5" id="KW-0378">Hydrolase</keyword>
<feature type="compositionally biased region" description="Basic and acidic residues" evidence="18">
    <location>
        <begin position="714"/>
        <end position="727"/>
    </location>
</feature>
<name>A0A099P3U5_PICKU</name>
<proteinExistence type="inferred from homology"/>
<feature type="compositionally biased region" description="Basic residues" evidence="18">
    <location>
        <begin position="728"/>
        <end position="743"/>
    </location>
</feature>
<dbReference type="PROSITE" id="PS51194">
    <property type="entry name" value="HELICASE_CTER"/>
    <property type="match status" value="1"/>
</dbReference>
<feature type="domain" description="Helicase C-terminal" evidence="20">
    <location>
        <begin position="1172"/>
        <end position="1333"/>
    </location>
</feature>
<dbReference type="InterPro" id="IPR027417">
    <property type="entry name" value="P-loop_NTPase"/>
</dbReference>
<dbReference type="InterPro" id="IPR000629">
    <property type="entry name" value="RNA-helicase_DEAD-box_CS"/>
</dbReference>
<dbReference type="SMART" id="SM00487">
    <property type="entry name" value="DEXDc"/>
    <property type="match status" value="1"/>
</dbReference>
<feature type="compositionally biased region" description="Basic and acidic residues" evidence="18">
    <location>
        <begin position="1442"/>
        <end position="1451"/>
    </location>
</feature>
<feature type="compositionally biased region" description="Low complexity" evidence="18">
    <location>
        <begin position="1410"/>
        <end position="1419"/>
    </location>
</feature>
<dbReference type="PROSITE" id="PS51195">
    <property type="entry name" value="Q_MOTIF"/>
    <property type="match status" value="1"/>
</dbReference>
<feature type="compositionally biased region" description="Basic and acidic residues" evidence="18">
    <location>
        <begin position="819"/>
        <end position="828"/>
    </location>
</feature>
<feature type="coiled-coil region" evidence="17">
    <location>
        <begin position="1343"/>
        <end position="1378"/>
    </location>
</feature>
<reference evidence="23" key="1">
    <citation type="journal article" date="2014" name="Microb. Cell Fact.">
        <title>Exploiting Issatchenkia orientalis SD108 for succinic acid production.</title>
        <authorList>
            <person name="Xiao H."/>
            <person name="Shao Z."/>
            <person name="Jiang Y."/>
            <person name="Dole S."/>
            <person name="Zhao H."/>
        </authorList>
    </citation>
    <scope>NUCLEOTIDE SEQUENCE [LARGE SCALE GENOMIC DNA]</scope>
    <source>
        <strain evidence="23">SD108</strain>
    </source>
</reference>
<evidence type="ECO:0000256" key="10">
    <source>
        <dbReference type="ARBA" id="ARBA00043881"/>
    </source>
</evidence>
<feature type="short sequence motif" description="Q motif" evidence="16">
    <location>
        <begin position="955"/>
        <end position="983"/>
    </location>
</feature>
<dbReference type="SMART" id="SM00490">
    <property type="entry name" value="HELICc"/>
    <property type="match status" value="1"/>
</dbReference>
<evidence type="ECO:0000256" key="3">
    <source>
        <dbReference type="ARBA" id="ARBA00022517"/>
    </source>
</evidence>
<keyword evidence="9" id="KW-0539">Nucleus</keyword>
<evidence type="ECO:0000256" key="18">
    <source>
        <dbReference type="SAM" id="MobiDB-lite"/>
    </source>
</evidence>
<feature type="compositionally biased region" description="Acidic residues" evidence="18">
    <location>
        <begin position="924"/>
        <end position="933"/>
    </location>
</feature>
<sequence>MSVDYNTIHAHLKKLKAQAGSGAGAGASANSGAGASAGGQNTTQLDEATAVTYISALRQDLIALVALNKDSSPISTKVLNEIIIFTKTLDYVPKSDQLFQLFDSQLFKSLFDLLLVENIPIEILRGVLRICLTYLAGVLPKTRKQGMFRVLLGVLCEQVSKDVNRCDVLFANLTARVTFADSRMNLNIVDFVAKVLYRLMETIGSVSNDANSLILEEQWLLNVVRSLYNSNFFGILSCVKGIGEIEGMTGLRGSMDLTYKWLRAKKFTDDTNPIVKELISMYKEVGIISAPSDTEMLSILTLVGILKQPKRSLKKMLVECNMTSKFPILKFISKINDEITTTKSFDKIFGNWNTDLLFSLLNVSTRCWLFSGAKIEDGDTEKVLNMVNIVIHWLSEQLQIEKTGDYDDDEYDIVTLLETVDSFNYQKIKSLQLKEIHSNLNKKWETEMEPFENLIHHQVVALVKDLRFFQLSKGSWVYSSNPLEYSDSHHYFLTVNSNSQSIVYKEFAKRPEKSSFTPNLDKDGIHIEFKSILAIEATNLNPNVSNTSLINIQSERMDVNHVEVITKTGIFSFYTDTKILKDTWVDGLRILVADSKPESPENIPMNLSVSEEFFAKNSVSEEVKKQVKTLEDIRIRTQMLNLEDTEKDNQQYISETSIDWASLSSNFVVKRKQFTDYSMVQKKTTHKKFNTDFIPTISDSESDVPDLDSEDEIVQDKEVEKVQEKNSKKAKNKKEKKAKKSKSKNTATDEEDEDDKENQVSKDLNPDFIFSVEDLGSTTNFDGWDFDLNKDQSKDGLKKDVDLDDIIRRKGGLSGKVKINKDDESGNHDDDEEADEHDEETNKESEDEDNDEDDDDDDDDELALDGFGMGATPKDIDVSENTNNDDSDDSNGENDSDGSSDTENTGEGAIDKENGSDLDLGNSDNEENENEDSAEAISKYFDEDEGQVAKEQAHKSFQSLQLSRPILKSLTALNYSSPTPIQSASIPIALLGRDIVAGAVTGSGKTAAYMIPIIERLLYKPAKVAKTRVIVLTPTRELAIQVADVGKKLGQYVSNLSFGLAVGGLNLRQQEQQLKTRPDVVIATPGRLIDHIRNSPSFSVDDVEIVIMDEADRMLEEGFEKEMQEIVELLPRKRQTMLFSATMNSSIKQLIAWSLQKPVRIMIDPPKTAASGLVQEFVRIRKREELKPALLYSILSRFDPKQRVIVFVSTKDMCHKLRIKLGLLGLRVGELHGGLSQEQRLKSVTLFKNSTVPVLLCTDLAARGLDIPKIEVVVNFDMPKTHEIYLHRVGRTARAGREGMSISFVGEAKRERAIVREVIKNVEESKKGKAVGRNADWDEIDRVNEILDAKKDLINEIIDEEKQEKAVLAAEMELKKGENMLKYKDEIQSRPKRTWFMSEKEKREEKNKLKSTLGKTTKLNSKKRKREEALAEAGNTRSYKKTSKDRSDNNTKRINKASSKGKKGKRRS</sequence>
<comment type="subunit">
    <text evidence="12">Associates with pre-ribosomal particles.</text>
</comment>
<evidence type="ECO:0000256" key="17">
    <source>
        <dbReference type="SAM" id="Coils"/>
    </source>
</evidence>
<dbReference type="VEuPathDB" id="FungiDB:C5L36_0E05120"/>
<dbReference type="EC" id="3.6.4.13" evidence="2"/>
<dbReference type="PANTHER" id="PTHR47959:SF1">
    <property type="entry name" value="ATP-DEPENDENT RNA HELICASE DBPA"/>
    <property type="match status" value="1"/>
</dbReference>
<evidence type="ECO:0000256" key="9">
    <source>
        <dbReference type="ARBA" id="ARBA00023242"/>
    </source>
</evidence>
<dbReference type="SUPFAM" id="SSF52540">
    <property type="entry name" value="P-loop containing nucleoside triphosphate hydrolases"/>
    <property type="match status" value="1"/>
</dbReference>
<dbReference type="PROSITE" id="PS51192">
    <property type="entry name" value="HELICASE_ATP_BIND_1"/>
    <property type="match status" value="1"/>
</dbReference>
<evidence type="ECO:0000256" key="13">
    <source>
        <dbReference type="ARBA" id="ARBA00044078"/>
    </source>
</evidence>
<dbReference type="CDD" id="cd18787">
    <property type="entry name" value="SF2_C_DEAD"/>
    <property type="match status" value="1"/>
</dbReference>
<evidence type="ECO:0000256" key="14">
    <source>
        <dbReference type="ARBA" id="ARBA00044094"/>
    </source>
</evidence>
<comment type="caution">
    <text evidence="22">The sequence shown here is derived from an EMBL/GenBank/DDBJ whole genome shotgun (WGS) entry which is preliminary data.</text>
</comment>
<dbReference type="InterPro" id="IPR014014">
    <property type="entry name" value="RNA_helicase_DEAD_Q_motif"/>
</dbReference>
<evidence type="ECO:0000256" key="7">
    <source>
        <dbReference type="ARBA" id="ARBA00022840"/>
    </source>
</evidence>
<dbReference type="GO" id="GO:0005524">
    <property type="term" value="F:ATP binding"/>
    <property type="evidence" value="ECO:0007669"/>
    <property type="project" value="UniProtKB-KW"/>
</dbReference>
<accession>A0A099P3U5</accession>
<dbReference type="PANTHER" id="PTHR47959">
    <property type="entry name" value="ATP-DEPENDENT RNA HELICASE RHLE-RELATED"/>
    <property type="match status" value="1"/>
</dbReference>
<evidence type="ECO:0000256" key="2">
    <source>
        <dbReference type="ARBA" id="ARBA00012552"/>
    </source>
</evidence>
<feature type="compositionally biased region" description="Acidic residues" evidence="18">
    <location>
        <begin position="700"/>
        <end position="713"/>
    </location>
</feature>
<dbReference type="eggNOG" id="KOG0338">
    <property type="taxonomic scope" value="Eukaryota"/>
</dbReference>
<evidence type="ECO:0000259" key="21">
    <source>
        <dbReference type="PROSITE" id="PS51195"/>
    </source>
</evidence>
<feature type="region of interest" description="Disordered" evidence="18">
    <location>
        <begin position="779"/>
        <end position="933"/>
    </location>
</feature>
<dbReference type="GO" id="GO:0016787">
    <property type="term" value="F:hydrolase activity"/>
    <property type="evidence" value="ECO:0007669"/>
    <property type="project" value="UniProtKB-KW"/>
</dbReference>
<dbReference type="PROSITE" id="PS00039">
    <property type="entry name" value="DEAD_ATP_HELICASE"/>
    <property type="match status" value="1"/>
</dbReference>
<evidence type="ECO:0000256" key="11">
    <source>
        <dbReference type="ARBA" id="ARBA00043999"/>
    </source>
</evidence>
<dbReference type="InterPro" id="IPR001650">
    <property type="entry name" value="Helicase_C-like"/>
</dbReference>
<evidence type="ECO:0000259" key="20">
    <source>
        <dbReference type="PROSITE" id="PS51194"/>
    </source>
</evidence>
<evidence type="ECO:0000256" key="5">
    <source>
        <dbReference type="ARBA" id="ARBA00022801"/>
    </source>
</evidence>
<dbReference type="HOGENOM" id="CLU_250350_0_0_1"/>
<keyword evidence="17" id="KW-0175">Coiled coil</keyword>
<dbReference type="Pfam" id="PF00270">
    <property type="entry name" value="DEAD"/>
    <property type="match status" value="1"/>
</dbReference>
<comment type="subcellular location">
    <subcellularLocation>
        <location evidence="1">Nucleus</location>
        <location evidence="1">Nucleolus</location>
    </subcellularLocation>
</comment>
<gene>
    <name evidence="22" type="ORF">JL09_g1899</name>
</gene>
<dbReference type="FunFam" id="3.40.50.300:FF:000842">
    <property type="entry name" value="ATP-dependent RNA helicase DRS1"/>
    <property type="match status" value="1"/>
</dbReference>
<feature type="domain" description="Helicase ATP-binding" evidence="19">
    <location>
        <begin position="986"/>
        <end position="1161"/>
    </location>
</feature>
<dbReference type="InterPro" id="IPR014001">
    <property type="entry name" value="Helicase_ATP-bd"/>
</dbReference>
<feature type="compositionally biased region" description="Acidic residues" evidence="18">
    <location>
        <begin position="829"/>
        <end position="863"/>
    </location>
</feature>
<feature type="compositionally biased region" description="Basic and acidic residues" evidence="18">
    <location>
        <begin position="787"/>
        <end position="808"/>
    </location>
</feature>
<keyword evidence="6" id="KW-0347">Helicase</keyword>
<evidence type="ECO:0000256" key="15">
    <source>
        <dbReference type="ARBA" id="ARBA00047984"/>
    </source>
</evidence>
<evidence type="ECO:0000256" key="6">
    <source>
        <dbReference type="ARBA" id="ARBA00022806"/>
    </source>
</evidence>
<dbReference type="CDD" id="cd17947">
    <property type="entry name" value="DEADc_DDX27"/>
    <property type="match status" value="1"/>
</dbReference>
<evidence type="ECO:0000313" key="22">
    <source>
        <dbReference type="EMBL" id="KGK38919.1"/>
    </source>
</evidence>
<dbReference type="InterPro" id="IPR001849">
    <property type="entry name" value="PH_domain"/>
</dbReference>
<feature type="compositionally biased region" description="Basic and acidic residues" evidence="18">
    <location>
        <begin position="1398"/>
        <end position="1408"/>
    </location>
</feature>
<dbReference type="GO" id="GO:0006364">
    <property type="term" value="P:rRNA processing"/>
    <property type="evidence" value="ECO:0007669"/>
    <property type="project" value="UniProtKB-ARBA"/>
</dbReference>
<dbReference type="Gene3D" id="3.40.50.300">
    <property type="entry name" value="P-loop containing nucleotide triphosphate hydrolases"/>
    <property type="match status" value="2"/>
</dbReference>
<feature type="compositionally biased region" description="Basic residues" evidence="18">
    <location>
        <begin position="1453"/>
        <end position="1468"/>
    </location>
</feature>
<comment type="similarity">
    <text evidence="11">Belongs to the DEAD box helicase family. DDX27/DRS1 subfamily.</text>
</comment>
<dbReference type="VEuPathDB" id="FungiDB:C5L36_0E05130"/>
<dbReference type="Pfam" id="PF00271">
    <property type="entry name" value="Helicase_C"/>
    <property type="match status" value="1"/>
</dbReference>
<feature type="domain" description="DEAD-box RNA helicase Q" evidence="21">
    <location>
        <begin position="955"/>
        <end position="983"/>
    </location>
</feature>
<evidence type="ECO:0000256" key="12">
    <source>
        <dbReference type="ARBA" id="ARBA00044029"/>
    </source>
</evidence>
<dbReference type="GO" id="GO:0005730">
    <property type="term" value="C:nucleolus"/>
    <property type="evidence" value="ECO:0007669"/>
    <property type="project" value="UniProtKB-SubCell"/>
</dbReference>
<dbReference type="Pfam" id="PF16457">
    <property type="entry name" value="PH_12"/>
    <property type="match status" value="1"/>
</dbReference>
<organism evidence="22 23">
    <name type="scientific">Pichia kudriavzevii</name>
    <name type="common">Yeast</name>
    <name type="synonym">Issatchenkia orientalis</name>
    <dbReference type="NCBI Taxonomy" id="4909"/>
    <lineage>
        <taxon>Eukaryota</taxon>
        <taxon>Fungi</taxon>
        <taxon>Dikarya</taxon>
        <taxon>Ascomycota</taxon>
        <taxon>Saccharomycotina</taxon>
        <taxon>Pichiomycetes</taxon>
        <taxon>Pichiales</taxon>
        <taxon>Pichiaceae</taxon>
        <taxon>Pichia</taxon>
    </lineage>
</organism>
<feature type="compositionally biased region" description="Acidic residues" evidence="18">
    <location>
        <begin position="883"/>
        <end position="900"/>
    </location>
</feature>
<protein>
    <recommendedName>
        <fullName evidence="13">ATP-dependent RNA helicase DRS1</fullName>
        <ecNumber evidence="2">3.6.4.13</ecNumber>
    </recommendedName>
    <alternativeName>
        <fullName evidence="14">ATP-dependent RNA helicase drs1</fullName>
    </alternativeName>
</protein>
<evidence type="ECO:0000256" key="4">
    <source>
        <dbReference type="ARBA" id="ARBA00022741"/>
    </source>
</evidence>
<feature type="region of interest" description="Disordered" evidence="18">
    <location>
        <begin position="1394"/>
        <end position="1468"/>
    </location>
</feature>
<dbReference type="GO" id="GO:0003723">
    <property type="term" value="F:RNA binding"/>
    <property type="evidence" value="ECO:0007669"/>
    <property type="project" value="UniProtKB-KW"/>
</dbReference>
<evidence type="ECO:0000256" key="8">
    <source>
        <dbReference type="ARBA" id="ARBA00022884"/>
    </source>
</evidence>
<keyword evidence="7" id="KW-0067">ATP-binding</keyword>
<evidence type="ECO:0000313" key="23">
    <source>
        <dbReference type="Proteomes" id="UP000029867"/>
    </source>
</evidence>
<keyword evidence="3" id="KW-0690">Ribosome biogenesis</keyword>
<keyword evidence="8" id="KW-0694">RNA-binding</keyword>
<dbReference type="InterPro" id="IPR011545">
    <property type="entry name" value="DEAD/DEAH_box_helicase_dom"/>
</dbReference>
<feature type="region of interest" description="Disordered" evidence="18">
    <location>
        <begin position="693"/>
        <end position="767"/>
    </location>
</feature>
<evidence type="ECO:0000259" key="19">
    <source>
        <dbReference type="PROSITE" id="PS51192"/>
    </source>
</evidence>
<dbReference type="EMBL" id="JQFK01000014">
    <property type="protein sequence ID" value="KGK38919.1"/>
    <property type="molecule type" value="Genomic_DNA"/>
</dbReference>
<dbReference type="GO" id="GO:0005829">
    <property type="term" value="C:cytosol"/>
    <property type="evidence" value="ECO:0007669"/>
    <property type="project" value="TreeGrafter"/>
</dbReference>
<dbReference type="Proteomes" id="UP000029867">
    <property type="component" value="Unassembled WGS sequence"/>
</dbReference>
<dbReference type="InterPro" id="IPR050079">
    <property type="entry name" value="DEAD_box_RNA_helicase"/>
</dbReference>
<evidence type="ECO:0000256" key="16">
    <source>
        <dbReference type="PROSITE-ProRule" id="PRU00552"/>
    </source>
</evidence>
<dbReference type="GO" id="GO:0003724">
    <property type="term" value="F:RNA helicase activity"/>
    <property type="evidence" value="ECO:0007669"/>
    <property type="project" value="UniProtKB-EC"/>
</dbReference>
<evidence type="ECO:0000256" key="1">
    <source>
        <dbReference type="ARBA" id="ARBA00004604"/>
    </source>
</evidence>
<keyword evidence="4" id="KW-0547">Nucleotide-binding</keyword>
<comment type="function">
    <text evidence="10">ATP-binding RNA helicase involved in ribosome assembly.</text>
</comment>
<comment type="catalytic activity">
    <reaction evidence="15">
        <text>ATP + H2O = ADP + phosphate + H(+)</text>
        <dbReference type="Rhea" id="RHEA:13065"/>
        <dbReference type="ChEBI" id="CHEBI:15377"/>
        <dbReference type="ChEBI" id="CHEBI:15378"/>
        <dbReference type="ChEBI" id="CHEBI:30616"/>
        <dbReference type="ChEBI" id="CHEBI:43474"/>
        <dbReference type="ChEBI" id="CHEBI:456216"/>
        <dbReference type="EC" id="3.6.4.13"/>
    </reaction>
</comment>